<accession>A0ABR0T819</accession>
<name>A0ABR0T819_AURPU</name>
<gene>
    <name evidence="5" type="ORF">QM012_003308</name>
</gene>
<dbReference type="Proteomes" id="UP001341245">
    <property type="component" value="Unassembled WGS sequence"/>
</dbReference>
<dbReference type="PANTHER" id="PTHR43364">
    <property type="entry name" value="NADH-SPECIFIC METHYLGLYOXAL REDUCTASE-RELATED"/>
    <property type="match status" value="1"/>
</dbReference>
<proteinExistence type="inferred from homology"/>
<dbReference type="SUPFAM" id="SSF51430">
    <property type="entry name" value="NAD(P)-linked oxidoreductase"/>
    <property type="match status" value="1"/>
</dbReference>
<evidence type="ECO:0000256" key="2">
    <source>
        <dbReference type="ARBA" id="ARBA00023002"/>
    </source>
</evidence>
<feature type="domain" description="NADP-dependent oxidoreductase" evidence="4">
    <location>
        <begin position="26"/>
        <end position="329"/>
    </location>
</feature>
<dbReference type="EMBL" id="JASGXD010000016">
    <property type="protein sequence ID" value="KAK6000583.1"/>
    <property type="molecule type" value="Genomic_DNA"/>
</dbReference>
<comment type="similarity">
    <text evidence="3">Belongs to the aldo/keto reductase family. Aldo/keto reductase 2 subfamily.</text>
</comment>
<evidence type="ECO:0000256" key="3">
    <source>
        <dbReference type="ARBA" id="ARBA00038157"/>
    </source>
</evidence>
<dbReference type="InterPro" id="IPR036812">
    <property type="entry name" value="NAD(P)_OxRdtase_dom_sf"/>
</dbReference>
<keyword evidence="2" id="KW-0560">Oxidoreductase</keyword>
<dbReference type="Pfam" id="PF00248">
    <property type="entry name" value="Aldo_ket_red"/>
    <property type="match status" value="1"/>
</dbReference>
<reference evidence="5 6" key="1">
    <citation type="submission" date="2023-11" db="EMBL/GenBank/DDBJ databases">
        <title>Draft genome sequence and annotation of the polyextremotolerant black yeast-like fungus Aureobasidium pullulans NRRL 62042.</title>
        <authorList>
            <person name="Dielentheis-Frenken M.R.E."/>
            <person name="Wibberg D."/>
            <person name="Blank L.M."/>
            <person name="Tiso T."/>
        </authorList>
    </citation>
    <scope>NUCLEOTIDE SEQUENCE [LARGE SCALE GENOMIC DNA]</scope>
    <source>
        <strain evidence="5 6">NRRL 62042</strain>
    </source>
</reference>
<dbReference type="PANTHER" id="PTHR43364:SF7">
    <property type="entry name" value="NADP-DEPENDENT OXIDOREDUCTASE DOMAIN-CONTAINING PROTEIN-RELATED"/>
    <property type="match status" value="1"/>
</dbReference>
<protein>
    <recommendedName>
        <fullName evidence="4">NADP-dependent oxidoreductase domain-containing protein</fullName>
    </recommendedName>
</protein>
<organism evidence="5 6">
    <name type="scientific">Aureobasidium pullulans</name>
    <name type="common">Black yeast</name>
    <name type="synonym">Pullularia pullulans</name>
    <dbReference type="NCBI Taxonomy" id="5580"/>
    <lineage>
        <taxon>Eukaryota</taxon>
        <taxon>Fungi</taxon>
        <taxon>Dikarya</taxon>
        <taxon>Ascomycota</taxon>
        <taxon>Pezizomycotina</taxon>
        <taxon>Dothideomycetes</taxon>
        <taxon>Dothideomycetidae</taxon>
        <taxon>Dothideales</taxon>
        <taxon>Saccotheciaceae</taxon>
        <taxon>Aureobasidium</taxon>
    </lineage>
</organism>
<dbReference type="InterPro" id="IPR050523">
    <property type="entry name" value="AKR_Detox_Biosynth"/>
</dbReference>
<evidence type="ECO:0000313" key="5">
    <source>
        <dbReference type="EMBL" id="KAK6000583.1"/>
    </source>
</evidence>
<keyword evidence="1" id="KW-0521">NADP</keyword>
<evidence type="ECO:0000256" key="1">
    <source>
        <dbReference type="ARBA" id="ARBA00022857"/>
    </source>
</evidence>
<keyword evidence="6" id="KW-1185">Reference proteome</keyword>
<dbReference type="InterPro" id="IPR023210">
    <property type="entry name" value="NADP_OxRdtase_dom"/>
</dbReference>
<dbReference type="Gene3D" id="3.20.20.100">
    <property type="entry name" value="NADP-dependent oxidoreductase domain"/>
    <property type="match status" value="1"/>
</dbReference>
<comment type="caution">
    <text evidence="5">The sequence shown here is derived from an EMBL/GenBank/DDBJ whole genome shotgun (WGS) entry which is preliminary data.</text>
</comment>
<evidence type="ECO:0000313" key="6">
    <source>
        <dbReference type="Proteomes" id="UP001341245"/>
    </source>
</evidence>
<sequence length="383" mass="43435">MDNQQVKPPLARYRQLSPLASIKVSPLCLGCMTFGDKQQHKYGKINKQAAFAIMDHFYKNGGNFFDTANCYQQGQSEEWIGEWMTSRGIRDQIVLATKFSNQYKVKENSNEITINYGGDGTKSMKLSVEASLRRLQTTYIDVLYVHHWDFTASIPELMHNLNDLAVANKVLYFGISDTPAWVVAKANQYARDHGLRQFVIYQGMWNAAMRDMEREILPMALDEGMAIAPYATLNQGRFQTKRGFEEREKANEGRNFIPTFQHDKDVSAHLEEIAEKKDTDLLKIALAYVMQKTPYVFPIIGGRKVEHIQGSIDGLTVRLTKEDLEEIEEGYHFDPGFPHTFLSGTLFDPDAKPRAATTAAGVWLTKSAGVVDYMQKAKPIGRE</sequence>
<evidence type="ECO:0000259" key="4">
    <source>
        <dbReference type="Pfam" id="PF00248"/>
    </source>
</evidence>